<name>A0A397IRI6_9GLOM</name>
<organism evidence="2 3">
    <name type="scientific">Diversispora epigaea</name>
    <dbReference type="NCBI Taxonomy" id="1348612"/>
    <lineage>
        <taxon>Eukaryota</taxon>
        <taxon>Fungi</taxon>
        <taxon>Fungi incertae sedis</taxon>
        <taxon>Mucoromycota</taxon>
        <taxon>Glomeromycotina</taxon>
        <taxon>Glomeromycetes</taxon>
        <taxon>Diversisporales</taxon>
        <taxon>Diversisporaceae</taxon>
        <taxon>Diversispora</taxon>
    </lineage>
</organism>
<protein>
    <recommendedName>
        <fullName evidence="1">SAM domain-containing protein</fullName>
    </recommendedName>
</protein>
<dbReference type="Gene3D" id="1.10.150.50">
    <property type="entry name" value="Transcription Factor, Ets-1"/>
    <property type="match status" value="1"/>
</dbReference>
<dbReference type="SUPFAM" id="SSF56112">
    <property type="entry name" value="Protein kinase-like (PK-like)"/>
    <property type="match status" value="1"/>
</dbReference>
<dbReference type="Proteomes" id="UP000266861">
    <property type="component" value="Unassembled WGS sequence"/>
</dbReference>
<dbReference type="InterPro" id="IPR001660">
    <property type="entry name" value="SAM"/>
</dbReference>
<sequence length="581" mass="66345">MSFNVAGSSTSVPVIPDLPTVEEVRGFNAEKLNRFLKGRLNNIDSHIDTLTAQEVDGEAFLELTSDDLTKLGILLGPVKKILRLINGIQGEYIQENNYLKYHLFLLELANTKNSASVYRHVRECGVVQLWQIEEDIIPLKRVGNEVFNKYRNTPAQGLSEITINQPFCMSVVNKINDTVNLLQKNKLLVVGNNSGRREDEVFPDIIIGPISFYSELTKNLPNLSKGLGWKVKNNLNDGSKVIEGKGQLLKYARTYLSANPPLTSIFYGCLTDGKLWQFMKIQFILEDINNLKVKFEESRNYEWSEHTASLIAGLIDCYHNDLLIKVSDEKKEFQNNNKIYMYRNKSLISPKSLLASFIEKGIYIRLNSGNCIHVQITSLLGTGRECIVFLAQVRDCGIKDAVLKIEVYKNTTISQVYCEISVLHALRQPLELWISDNSNIDDYMIFQIILDLLSCLENIHAHNYTHGDVAIRNVIQRNGHFYLIDFGLATPLYFHSNPCQAIIQDYSKLCQIIGIIKFEKKMSFSELIDKLKGELKLLVALVDDASKWKITDKGKWLEKFNTKVKQFYKRSSKKKKENIIL</sequence>
<dbReference type="InterPro" id="IPR011009">
    <property type="entry name" value="Kinase-like_dom_sf"/>
</dbReference>
<dbReference type="AlphaFoldDB" id="A0A397IRI6"/>
<evidence type="ECO:0000259" key="1">
    <source>
        <dbReference type="SMART" id="SM00454"/>
    </source>
</evidence>
<dbReference type="Pfam" id="PF00536">
    <property type="entry name" value="SAM_1"/>
    <property type="match status" value="1"/>
</dbReference>
<keyword evidence="3" id="KW-1185">Reference proteome</keyword>
<dbReference type="STRING" id="1348612.A0A397IRI6"/>
<accession>A0A397IRI6</accession>
<proteinExistence type="predicted"/>
<reference evidence="2 3" key="1">
    <citation type="submission" date="2018-08" db="EMBL/GenBank/DDBJ databases">
        <title>Genome and evolution of the arbuscular mycorrhizal fungus Diversispora epigaea (formerly Glomus versiforme) and its bacterial endosymbionts.</title>
        <authorList>
            <person name="Sun X."/>
            <person name="Fei Z."/>
            <person name="Harrison M."/>
        </authorList>
    </citation>
    <scope>NUCLEOTIDE SEQUENCE [LARGE SCALE GENOMIC DNA]</scope>
    <source>
        <strain evidence="2 3">IT104</strain>
    </source>
</reference>
<comment type="caution">
    <text evidence="2">The sequence shown here is derived from an EMBL/GenBank/DDBJ whole genome shotgun (WGS) entry which is preliminary data.</text>
</comment>
<feature type="domain" description="SAM" evidence="1">
    <location>
        <begin position="24"/>
        <end position="91"/>
    </location>
</feature>
<dbReference type="EMBL" id="PQFF01000152">
    <property type="protein sequence ID" value="RHZ78561.1"/>
    <property type="molecule type" value="Genomic_DNA"/>
</dbReference>
<dbReference type="CDD" id="cd09487">
    <property type="entry name" value="SAM_superfamily"/>
    <property type="match status" value="1"/>
</dbReference>
<dbReference type="SUPFAM" id="SSF47769">
    <property type="entry name" value="SAM/Pointed domain"/>
    <property type="match status" value="1"/>
</dbReference>
<evidence type="ECO:0000313" key="3">
    <source>
        <dbReference type="Proteomes" id="UP000266861"/>
    </source>
</evidence>
<evidence type="ECO:0000313" key="2">
    <source>
        <dbReference type="EMBL" id="RHZ78561.1"/>
    </source>
</evidence>
<dbReference type="OrthoDB" id="2330950at2759"/>
<dbReference type="SMART" id="SM00454">
    <property type="entry name" value="SAM"/>
    <property type="match status" value="1"/>
</dbReference>
<dbReference type="Gene3D" id="1.10.510.10">
    <property type="entry name" value="Transferase(Phosphotransferase) domain 1"/>
    <property type="match status" value="1"/>
</dbReference>
<dbReference type="InterPro" id="IPR013761">
    <property type="entry name" value="SAM/pointed_sf"/>
</dbReference>
<gene>
    <name evidence="2" type="ORF">Glove_161g56</name>
</gene>